<dbReference type="Proteomes" id="UP001160334">
    <property type="component" value="Unassembled WGS sequence"/>
</dbReference>
<gene>
    <name evidence="1" type="ORF">M2280_001126</name>
</gene>
<accession>A0ABT6M6H8</accession>
<comment type="caution">
    <text evidence="1">The sequence shown here is derived from an EMBL/GenBank/DDBJ whole genome shotgun (WGS) entry which is preliminary data.</text>
</comment>
<evidence type="ECO:0000313" key="2">
    <source>
        <dbReference type="Proteomes" id="UP001160334"/>
    </source>
</evidence>
<organism evidence="1 2">
    <name type="scientific">Prescottella agglutinans</name>
    <dbReference type="NCBI Taxonomy" id="1644129"/>
    <lineage>
        <taxon>Bacteria</taxon>
        <taxon>Bacillati</taxon>
        <taxon>Actinomycetota</taxon>
        <taxon>Actinomycetes</taxon>
        <taxon>Mycobacteriales</taxon>
        <taxon>Nocardiaceae</taxon>
        <taxon>Prescottella</taxon>
    </lineage>
</organism>
<dbReference type="EMBL" id="JARXVC010000002">
    <property type="protein sequence ID" value="MDH6279917.1"/>
    <property type="molecule type" value="Genomic_DNA"/>
</dbReference>
<name>A0ABT6M6H8_9NOCA</name>
<protein>
    <submittedName>
        <fullName evidence="1">Uncharacterized protein</fullName>
    </submittedName>
</protein>
<sequence>MDRGVVVANQAEDPLTAVAPPARHARYCGWSTAMVERSARRSQSPALEYRKLIGHMGWNHDKCATYRPGNGQLDPEPTSVVVVGSGSSWPSHLGLSRSSTTFVHEIPCEDVLFHSPGPSRCQIIAAACSRFPSSGVRSLTETTTVEAAWHSGLLPGTTSGPQDLRASQTPRLLVWRGGTCSKRRAELRHPHSHRRSLRAGTRLWPAGADRCRAGARSAPTGWFYKGCVNRSRSVASCSAVRPSPLRA</sequence>
<evidence type="ECO:0000313" key="1">
    <source>
        <dbReference type="EMBL" id="MDH6279917.1"/>
    </source>
</evidence>
<keyword evidence="2" id="KW-1185">Reference proteome</keyword>
<reference evidence="1 2" key="1">
    <citation type="submission" date="2023-04" db="EMBL/GenBank/DDBJ databases">
        <title>Forest soil microbial communities from Buena Vista Peninsula, Colon Province, Panama.</title>
        <authorList>
            <person name="Bouskill N."/>
        </authorList>
    </citation>
    <scope>NUCLEOTIDE SEQUENCE [LARGE SCALE GENOMIC DNA]</scope>
    <source>
        <strain evidence="1 2">CFH S0262</strain>
    </source>
</reference>
<proteinExistence type="predicted"/>